<reference evidence="1" key="1">
    <citation type="submission" date="2024-04" db="EMBL/GenBank/DDBJ databases">
        <authorList>
            <consortium name="Molecular Ecology Group"/>
        </authorList>
    </citation>
    <scope>NUCLEOTIDE SEQUENCE</scope>
</reference>
<accession>A0AAV2MXE2</accession>
<protein>
    <recommendedName>
        <fullName evidence="3">DUF4371 domain-containing protein</fullName>
    </recommendedName>
</protein>
<comment type="caution">
    <text evidence="1">The sequence shown here is derived from an EMBL/GenBank/DDBJ whole genome shotgun (WGS) entry which is preliminary data.</text>
</comment>
<dbReference type="PANTHER" id="PTHR37162">
    <property type="entry name" value="HAT FAMILY DIMERISATION DOMAINCONTAINING PROTEIN-RELATED"/>
    <property type="match status" value="1"/>
</dbReference>
<dbReference type="AlphaFoldDB" id="A0AAV2MXE2"/>
<evidence type="ECO:0000313" key="2">
    <source>
        <dbReference type="Proteomes" id="UP001497644"/>
    </source>
</evidence>
<keyword evidence="2" id="KW-1185">Reference proteome</keyword>
<name>A0AAV2MXE2_9HYME</name>
<proteinExistence type="predicted"/>
<sequence length="569" mass="65060">MEKNCKFLASWSEKDDEQGYKVREWTTKAQSSDNEAYCKVCMCNIDVSQKGFQAVTQHVSTTKHRKNMTAQKSVGQMRLTSIGASSSSATGVLNESPSVLQLCSVRDQTTRAELIWTMKSVASNFSTSSCYDLKATFQAMFGLSNVLQNFSLRRTKITYLITEALAPYFKNEQRKEIGNSYFTLLYDETTNAAGRKELHTAVRYWCEPTNCVVTQHLETFFIGKARSDDLLRKLNEVMSNASLPSSNLLMLGSNRPNVNKAVLKKMDQELLKSRKKGLVNIGTCNIHTTHNAFRKSMKELGKNASDLLYFLHDFFNGWPGRWEDFCVVLKKHDLPFYHFLRHVPQRWLTIENGGNRALLLWKAIKYYFFEYIVKEKKDKTLTVSLANRRIVNLLKRPTMKAEVMFVVSSAKIFTAITSVFQREEPLILYPELKNLINILIGRSCKNTNLAYDEVFNGSNLLQLDKIVVDKTISDELDRCGDSIAKIQFLEKARNHYVFACLHMLKKSSLQSKNNILCSVRCLHPSERQKSYSISAIVTAAKALPFEVQTDILIDEWKLLQGEQHPETDI</sequence>
<evidence type="ECO:0008006" key="3">
    <source>
        <dbReference type="Google" id="ProtNLM"/>
    </source>
</evidence>
<evidence type="ECO:0000313" key="1">
    <source>
        <dbReference type="EMBL" id="CAL1671950.1"/>
    </source>
</evidence>
<dbReference type="Proteomes" id="UP001497644">
    <property type="component" value="Unassembled WGS sequence"/>
</dbReference>
<dbReference type="EMBL" id="CAXIPU020000435">
    <property type="protein sequence ID" value="CAL1671950.1"/>
    <property type="molecule type" value="Genomic_DNA"/>
</dbReference>
<gene>
    <name evidence="1" type="ORF">LPLAT_LOCUS5363</name>
</gene>
<organism evidence="1 2">
    <name type="scientific">Lasius platythorax</name>
    <dbReference type="NCBI Taxonomy" id="488582"/>
    <lineage>
        <taxon>Eukaryota</taxon>
        <taxon>Metazoa</taxon>
        <taxon>Ecdysozoa</taxon>
        <taxon>Arthropoda</taxon>
        <taxon>Hexapoda</taxon>
        <taxon>Insecta</taxon>
        <taxon>Pterygota</taxon>
        <taxon>Neoptera</taxon>
        <taxon>Endopterygota</taxon>
        <taxon>Hymenoptera</taxon>
        <taxon>Apocrita</taxon>
        <taxon>Aculeata</taxon>
        <taxon>Formicoidea</taxon>
        <taxon>Formicidae</taxon>
        <taxon>Formicinae</taxon>
        <taxon>Lasius</taxon>
        <taxon>Lasius</taxon>
    </lineage>
</organism>
<dbReference type="PANTHER" id="PTHR37162:SF11">
    <property type="match status" value="1"/>
</dbReference>